<feature type="non-terminal residue" evidence="1">
    <location>
        <position position="1"/>
    </location>
</feature>
<reference evidence="1" key="1">
    <citation type="submission" date="2014-12" db="EMBL/GenBank/DDBJ databases">
        <title>Insight into the proteome of Arion vulgaris.</title>
        <authorList>
            <person name="Aradska J."/>
            <person name="Bulat T."/>
            <person name="Smidak R."/>
            <person name="Sarate P."/>
            <person name="Gangsoo J."/>
            <person name="Sialana F."/>
            <person name="Bilban M."/>
            <person name="Lubec G."/>
        </authorList>
    </citation>
    <scope>NUCLEOTIDE SEQUENCE</scope>
    <source>
        <tissue evidence="1">Skin</tissue>
    </source>
</reference>
<evidence type="ECO:0000313" key="1">
    <source>
        <dbReference type="EMBL" id="CEK51631.1"/>
    </source>
</evidence>
<accession>A0A0B6Y719</accession>
<name>A0A0B6Y719_9EUPU</name>
<dbReference type="AlphaFoldDB" id="A0A0B6Y719"/>
<gene>
    <name evidence="1" type="primary">ORF13937</name>
</gene>
<proteinExistence type="predicted"/>
<dbReference type="EMBL" id="HACG01004766">
    <property type="protein sequence ID" value="CEK51631.1"/>
    <property type="molecule type" value="Transcribed_RNA"/>
</dbReference>
<feature type="non-terminal residue" evidence="1">
    <location>
        <position position="76"/>
    </location>
</feature>
<sequence length="76" mass="8477">KKTKLGLGFSSVDSRENDRVLAWRQKFSQSHSPCLSGATMSSSASCSHISTDDSPTVEMREFRTTKLPTNNHRCML</sequence>
<protein>
    <submittedName>
        <fullName evidence="1">Uncharacterized protein</fullName>
    </submittedName>
</protein>
<organism evidence="1">
    <name type="scientific">Arion vulgaris</name>
    <dbReference type="NCBI Taxonomy" id="1028688"/>
    <lineage>
        <taxon>Eukaryota</taxon>
        <taxon>Metazoa</taxon>
        <taxon>Spiralia</taxon>
        <taxon>Lophotrochozoa</taxon>
        <taxon>Mollusca</taxon>
        <taxon>Gastropoda</taxon>
        <taxon>Heterobranchia</taxon>
        <taxon>Euthyneura</taxon>
        <taxon>Panpulmonata</taxon>
        <taxon>Eupulmonata</taxon>
        <taxon>Stylommatophora</taxon>
        <taxon>Helicina</taxon>
        <taxon>Arionoidea</taxon>
        <taxon>Arionidae</taxon>
        <taxon>Arion</taxon>
    </lineage>
</organism>